<protein>
    <submittedName>
        <fullName evidence="2">Pimeloyl-ACP methyl ester carboxylesterase</fullName>
    </submittedName>
</protein>
<dbReference type="Gene3D" id="3.40.50.1820">
    <property type="entry name" value="alpha/beta hydrolase"/>
    <property type="match status" value="1"/>
</dbReference>
<name>A0A2P8EBN5_9ACTN</name>
<dbReference type="Pfam" id="PF12697">
    <property type="entry name" value="Abhydrolase_6"/>
    <property type="match status" value="1"/>
</dbReference>
<dbReference type="SUPFAM" id="SSF53474">
    <property type="entry name" value="alpha/beta-Hydrolases"/>
    <property type="match status" value="1"/>
</dbReference>
<dbReference type="Proteomes" id="UP000243528">
    <property type="component" value="Unassembled WGS sequence"/>
</dbReference>
<evidence type="ECO:0000313" key="2">
    <source>
        <dbReference type="EMBL" id="PSL06888.1"/>
    </source>
</evidence>
<gene>
    <name evidence="2" type="ORF">CLV30_102277</name>
</gene>
<dbReference type="InterPro" id="IPR052897">
    <property type="entry name" value="Sec-Metab_Biosynth_Hydrolase"/>
</dbReference>
<organism evidence="2 3">
    <name type="scientific">Haloactinopolyspora alba</name>
    <dbReference type="NCBI Taxonomy" id="648780"/>
    <lineage>
        <taxon>Bacteria</taxon>
        <taxon>Bacillati</taxon>
        <taxon>Actinomycetota</taxon>
        <taxon>Actinomycetes</taxon>
        <taxon>Jiangellales</taxon>
        <taxon>Jiangellaceae</taxon>
        <taxon>Haloactinopolyspora</taxon>
    </lineage>
</organism>
<dbReference type="OrthoDB" id="9773549at2"/>
<dbReference type="AlphaFoldDB" id="A0A2P8EBN5"/>
<evidence type="ECO:0000313" key="3">
    <source>
        <dbReference type="Proteomes" id="UP000243528"/>
    </source>
</evidence>
<dbReference type="PANTHER" id="PTHR37017:SF11">
    <property type="entry name" value="ESTERASE_LIPASE_THIOESTERASE DOMAIN-CONTAINING PROTEIN"/>
    <property type="match status" value="1"/>
</dbReference>
<keyword evidence="3" id="KW-1185">Reference proteome</keyword>
<dbReference type="GO" id="GO:0003824">
    <property type="term" value="F:catalytic activity"/>
    <property type="evidence" value="ECO:0007669"/>
    <property type="project" value="UniProtKB-ARBA"/>
</dbReference>
<sequence>MDIILVPGLWLDASSWDAVTPTLERSGHRVQALTLPGMESKDADRSGITLQDHVKAVVAAIDATDPADGPVLLVGHSVGCGICHGAVDARPERVARVVHIGGFPAPAGTPMLPGLPAENGEVSMPDWTELGEEANIVDFDADSLAQFYADAIPAPEGVLTGALELSDQRRYDVPVTAVCPEYTATDLRRWLADHEEPVSELAKVRDVEYVDLSSGHWPQLTQPTELAQVILDAAIRTRPAHA</sequence>
<dbReference type="InterPro" id="IPR029058">
    <property type="entry name" value="AB_hydrolase_fold"/>
</dbReference>
<feature type="domain" description="AB hydrolase-1" evidence="1">
    <location>
        <begin position="3"/>
        <end position="228"/>
    </location>
</feature>
<reference evidence="2 3" key="1">
    <citation type="submission" date="2018-03" db="EMBL/GenBank/DDBJ databases">
        <title>Genomic Encyclopedia of Archaeal and Bacterial Type Strains, Phase II (KMG-II): from individual species to whole genera.</title>
        <authorList>
            <person name="Goeker M."/>
        </authorList>
    </citation>
    <scope>NUCLEOTIDE SEQUENCE [LARGE SCALE GENOMIC DNA]</scope>
    <source>
        <strain evidence="2 3">DSM 45211</strain>
    </source>
</reference>
<accession>A0A2P8EBN5</accession>
<evidence type="ECO:0000259" key="1">
    <source>
        <dbReference type="Pfam" id="PF12697"/>
    </source>
</evidence>
<proteinExistence type="predicted"/>
<comment type="caution">
    <text evidence="2">The sequence shown here is derived from an EMBL/GenBank/DDBJ whole genome shotgun (WGS) entry which is preliminary data.</text>
</comment>
<dbReference type="PANTHER" id="PTHR37017">
    <property type="entry name" value="AB HYDROLASE-1 DOMAIN-CONTAINING PROTEIN-RELATED"/>
    <property type="match status" value="1"/>
</dbReference>
<dbReference type="EMBL" id="PYGE01000002">
    <property type="protein sequence ID" value="PSL06888.1"/>
    <property type="molecule type" value="Genomic_DNA"/>
</dbReference>
<dbReference type="RefSeq" id="WP_106535881.1">
    <property type="nucleotide sequence ID" value="NZ_ML142898.1"/>
</dbReference>
<dbReference type="InterPro" id="IPR000073">
    <property type="entry name" value="AB_hydrolase_1"/>
</dbReference>